<dbReference type="GO" id="GO:0006261">
    <property type="term" value="P:DNA-templated DNA replication"/>
    <property type="evidence" value="ECO:0007669"/>
    <property type="project" value="UniProtKB-UniRule"/>
</dbReference>
<sequence>MSNAPRSAEVRRSWGTDDTGCHVLHVDMDAFFASVELVRRPELRGLPVIVGGSGRSVVLSATYEARAFGVRSAMPMARARALCPQAVVVPPGRAAYTDVSRAVMDLFREVTPVVEQVSVDEAFLDVSGARRRLGGPAEIGARLRDRVQREQGITCSVGIASTKHVAKLASTHAKPDGMLLVPHDATVPFLHALPVGALWGVGERTAERLRALGIDTVAQLAETDLARLVSVVGAAHGRHLHDLAWGRDGRAVETERTERSVGAERTYEVDERDRSRVGLTVLELADRCAARLRSGGLVGRVVSLKVRTDDFRTFTRSRSLASPADTAHEIAVVARELLAAAELGGRPVRLVGVRVEGLEPRAAAALQPTLDDAFAEVTVTARAAEEALDAVRARFGASAVRRASTVGRSTTTTRGGDLS</sequence>
<evidence type="ECO:0000256" key="5">
    <source>
        <dbReference type="ARBA" id="ARBA00022679"/>
    </source>
</evidence>
<dbReference type="GO" id="GO:0009432">
    <property type="term" value="P:SOS response"/>
    <property type="evidence" value="ECO:0007669"/>
    <property type="project" value="TreeGrafter"/>
</dbReference>
<evidence type="ECO:0000256" key="6">
    <source>
        <dbReference type="ARBA" id="ARBA00022695"/>
    </source>
</evidence>
<feature type="binding site" evidence="16">
    <location>
        <position position="120"/>
    </location>
    <ligand>
        <name>Mg(2+)</name>
        <dbReference type="ChEBI" id="CHEBI:18420"/>
    </ligand>
</feature>
<dbReference type="FunFam" id="3.30.1490.100:FF:000004">
    <property type="entry name" value="DNA polymerase IV"/>
    <property type="match status" value="1"/>
</dbReference>
<dbReference type="Pfam" id="PF21999">
    <property type="entry name" value="IMS_HHH_1"/>
    <property type="match status" value="1"/>
</dbReference>
<keyword evidence="19" id="KW-1185">Reference proteome</keyword>
<keyword evidence="3 16" id="KW-0515">Mutator protein</keyword>
<dbReference type="EC" id="2.7.7.7" evidence="16"/>
<feature type="domain" description="UmuC" evidence="17">
    <location>
        <begin position="23"/>
        <end position="202"/>
    </location>
</feature>
<proteinExistence type="inferred from homology"/>
<accession>A0A2M8WTT1</accession>
<dbReference type="OrthoDB" id="9808813at2"/>
<evidence type="ECO:0000256" key="16">
    <source>
        <dbReference type="HAMAP-Rule" id="MF_01113"/>
    </source>
</evidence>
<dbReference type="GO" id="GO:0042276">
    <property type="term" value="P:error-prone translesion synthesis"/>
    <property type="evidence" value="ECO:0007669"/>
    <property type="project" value="TreeGrafter"/>
</dbReference>
<evidence type="ECO:0000256" key="7">
    <source>
        <dbReference type="ARBA" id="ARBA00022705"/>
    </source>
</evidence>
<comment type="catalytic activity">
    <reaction evidence="15 16">
        <text>DNA(n) + a 2'-deoxyribonucleoside 5'-triphosphate = DNA(n+1) + diphosphate</text>
        <dbReference type="Rhea" id="RHEA:22508"/>
        <dbReference type="Rhea" id="RHEA-COMP:17339"/>
        <dbReference type="Rhea" id="RHEA-COMP:17340"/>
        <dbReference type="ChEBI" id="CHEBI:33019"/>
        <dbReference type="ChEBI" id="CHEBI:61560"/>
        <dbReference type="ChEBI" id="CHEBI:173112"/>
        <dbReference type="EC" id="2.7.7.7"/>
    </reaction>
</comment>
<feature type="site" description="Substrate discrimination" evidence="16">
    <location>
        <position position="32"/>
    </location>
</feature>
<dbReference type="GO" id="GO:0003887">
    <property type="term" value="F:DNA-directed DNA polymerase activity"/>
    <property type="evidence" value="ECO:0007669"/>
    <property type="project" value="UniProtKB-UniRule"/>
</dbReference>
<evidence type="ECO:0000256" key="9">
    <source>
        <dbReference type="ARBA" id="ARBA00022763"/>
    </source>
</evidence>
<comment type="subunit">
    <text evidence="16">Monomer.</text>
</comment>
<evidence type="ECO:0000256" key="14">
    <source>
        <dbReference type="ARBA" id="ARBA00025589"/>
    </source>
</evidence>
<dbReference type="Gene3D" id="1.10.150.20">
    <property type="entry name" value="5' to 3' exonuclease, C-terminal subdomain"/>
    <property type="match status" value="1"/>
</dbReference>
<keyword evidence="10 16" id="KW-0460">Magnesium</keyword>
<dbReference type="CDD" id="cd03586">
    <property type="entry name" value="PolY_Pol_IV_kappa"/>
    <property type="match status" value="1"/>
</dbReference>
<protein>
    <recommendedName>
        <fullName evidence="16">DNA polymerase IV</fullName>
        <shortName evidence="16">Pol IV</shortName>
        <ecNumber evidence="16">2.7.7.7</ecNumber>
    </recommendedName>
</protein>
<keyword evidence="6 16" id="KW-0548">Nucleotidyltransferase</keyword>
<keyword evidence="5 16" id="KW-0808">Transferase</keyword>
<evidence type="ECO:0000256" key="4">
    <source>
        <dbReference type="ARBA" id="ARBA00022490"/>
    </source>
</evidence>
<evidence type="ECO:0000256" key="12">
    <source>
        <dbReference type="ARBA" id="ARBA00023125"/>
    </source>
</evidence>
<evidence type="ECO:0000256" key="15">
    <source>
        <dbReference type="ARBA" id="ARBA00049244"/>
    </source>
</evidence>
<dbReference type="RefSeq" id="WP_100348408.1">
    <property type="nucleotide sequence ID" value="NZ_PGTZ01000006.1"/>
</dbReference>
<keyword evidence="4 16" id="KW-0963">Cytoplasm</keyword>
<evidence type="ECO:0000256" key="1">
    <source>
        <dbReference type="ARBA" id="ARBA00004496"/>
    </source>
</evidence>
<organism evidence="18 19">
    <name type="scientific">Luteimicrobium subarcticum</name>
    <dbReference type="NCBI Taxonomy" id="620910"/>
    <lineage>
        <taxon>Bacteria</taxon>
        <taxon>Bacillati</taxon>
        <taxon>Actinomycetota</taxon>
        <taxon>Actinomycetes</taxon>
        <taxon>Micrococcales</taxon>
        <taxon>Luteimicrobium</taxon>
    </lineage>
</organism>
<comment type="caution">
    <text evidence="18">The sequence shown here is derived from an EMBL/GenBank/DDBJ whole genome shotgun (WGS) entry which is preliminary data.</text>
</comment>
<dbReference type="InterPro" id="IPR036775">
    <property type="entry name" value="DNA_pol_Y-fam_lit_finger_sf"/>
</dbReference>
<dbReference type="NCBIfam" id="NF002677">
    <property type="entry name" value="PRK02406.1"/>
    <property type="match status" value="1"/>
</dbReference>
<dbReference type="Gene3D" id="3.40.1170.60">
    <property type="match status" value="1"/>
</dbReference>
<keyword evidence="9 16" id="KW-0227">DNA damage</keyword>
<evidence type="ECO:0000256" key="3">
    <source>
        <dbReference type="ARBA" id="ARBA00022457"/>
    </source>
</evidence>
<dbReference type="InterPro" id="IPR022880">
    <property type="entry name" value="DNApol_IV"/>
</dbReference>
<dbReference type="AlphaFoldDB" id="A0A2M8WTT1"/>
<evidence type="ECO:0000256" key="8">
    <source>
        <dbReference type="ARBA" id="ARBA00022723"/>
    </source>
</evidence>
<dbReference type="Gene3D" id="3.30.70.270">
    <property type="match status" value="1"/>
</dbReference>
<dbReference type="Proteomes" id="UP000231586">
    <property type="component" value="Unassembled WGS sequence"/>
</dbReference>
<gene>
    <name evidence="16" type="primary">dinB</name>
    <name evidence="18" type="ORF">CLV34_0187</name>
</gene>
<evidence type="ECO:0000256" key="10">
    <source>
        <dbReference type="ARBA" id="ARBA00022842"/>
    </source>
</evidence>
<dbReference type="InterPro" id="IPR043502">
    <property type="entry name" value="DNA/RNA_pol_sf"/>
</dbReference>
<reference evidence="18 19" key="1">
    <citation type="submission" date="2017-11" db="EMBL/GenBank/DDBJ databases">
        <title>Genomic Encyclopedia of Archaeal and Bacterial Type Strains, Phase II (KMG-II): From Individual Species to Whole Genera.</title>
        <authorList>
            <person name="Goeker M."/>
        </authorList>
    </citation>
    <scope>NUCLEOTIDE SEQUENCE [LARGE SCALE GENOMIC DNA]</scope>
    <source>
        <strain evidence="18 19">DSM 22413</strain>
    </source>
</reference>
<dbReference type="InterPro" id="IPR050116">
    <property type="entry name" value="DNA_polymerase-Y"/>
</dbReference>
<dbReference type="HAMAP" id="MF_01113">
    <property type="entry name" value="DNApol_IV"/>
    <property type="match status" value="1"/>
</dbReference>
<keyword evidence="7 16" id="KW-0235">DNA replication</keyword>
<dbReference type="GO" id="GO:0000287">
    <property type="term" value="F:magnesium ion binding"/>
    <property type="evidence" value="ECO:0007669"/>
    <property type="project" value="UniProtKB-UniRule"/>
</dbReference>
<name>A0A2M8WTT1_9MICO</name>
<dbReference type="PANTHER" id="PTHR11076:SF33">
    <property type="entry name" value="DNA POLYMERASE KAPPA"/>
    <property type="match status" value="1"/>
</dbReference>
<comment type="function">
    <text evidence="14 16">Poorly processive, error-prone DNA polymerase involved in untargeted mutagenesis. Copies undamaged DNA at stalled replication forks, which arise in vivo from mismatched or misaligned primer ends. These misaligned primers can be extended by PolIV. Exhibits no 3'-5' exonuclease (proofreading) activity. May be involved in translesional synthesis, in conjunction with the beta clamp from PolIII.</text>
</comment>
<keyword evidence="11 16" id="KW-0239">DNA-directed DNA polymerase</keyword>
<dbReference type="NCBIfam" id="NF003015">
    <property type="entry name" value="PRK03858.1"/>
    <property type="match status" value="1"/>
</dbReference>
<dbReference type="InterPro" id="IPR053848">
    <property type="entry name" value="IMS_HHH_1"/>
</dbReference>
<evidence type="ECO:0000256" key="11">
    <source>
        <dbReference type="ARBA" id="ARBA00022932"/>
    </source>
</evidence>
<dbReference type="EMBL" id="PGTZ01000006">
    <property type="protein sequence ID" value="PJI94351.1"/>
    <property type="molecule type" value="Genomic_DNA"/>
</dbReference>
<evidence type="ECO:0000256" key="2">
    <source>
        <dbReference type="ARBA" id="ARBA00010945"/>
    </source>
</evidence>
<evidence type="ECO:0000259" key="17">
    <source>
        <dbReference type="PROSITE" id="PS50173"/>
    </source>
</evidence>
<dbReference type="GO" id="GO:0005829">
    <property type="term" value="C:cytosol"/>
    <property type="evidence" value="ECO:0007669"/>
    <property type="project" value="TreeGrafter"/>
</dbReference>
<dbReference type="Gene3D" id="3.30.1490.100">
    <property type="entry name" value="DNA polymerase, Y-family, little finger domain"/>
    <property type="match status" value="1"/>
</dbReference>
<evidence type="ECO:0000256" key="13">
    <source>
        <dbReference type="ARBA" id="ARBA00023204"/>
    </source>
</evidence>
<dbReference type="PROSITE" id="PS50173">
    <property type="entry name" value="UMUC"/>
    <property type="match status" value="1"/>
</dbReference>
<comment type="similarity">
    <text evidence="2 16">Belongs to the DNA polymerase type-Y family.</text>
</comment>
<dbReference type="SUPFAM" id="SSF100879">
    <property type="entry name" value="Lesion bypass DNA polymerase (Y-family), little finger domain"/>
    <property type="match status" value="1"/>
</dbReference>
<keyword evidence="13 16" id="KW-0234">DNA repair</keyword>
<keyword evidence="12 16" id="KW-0238">DNA-binding</keyword>
<dbReference type="SUPFAM" id="SSF56672">
    <property type="entry name" value="DNA/RNA polymerases"/>
    <property type="match status" value="1"/>
</dbReference>
<dbReference type="InterPro" id="IPR017961">
    <property type="entry name" value="DNA_pol_Y-fam_little_finger"/>
</dbReference>
<comment type="cofactor">
    <cofactor evidence="16">
        <name>Mg(2+)</name>
        <dbReference type="ChEBI" id="CHEBI:18420"/>
    </cofactor>
    <text evidence="16">Binds 2 magnesium ions per subunit.</text>
</comment>
<dbReference type="InterPro" id="IPR043128">
    <property type="entry name" value="Rev_trsase/Diguanyl_cyclase"/>
</dbReference>
<evidence type="ECO:0000313" key="19">
    <source>
        <dbReference type="Proteomes" id="UP000231586"/>
    </source>
</evidence>
<evidence type="ECO:0000313" key="18">
    <source>
        <dbReference type="EMBL" id="PJI94351.1"/>
    </source>
</evidence>
<feature type="binding site" evidence="16">
    <location>
        <position position="27"/>
    </location>
    <ligand>
        <name>Mg(2+)</name>
        <dbReference type="ChEBI" id="CHEBI:18420"/>
    </ligand>
</feature>
<dbReference type="GO" id="GO:0006281">
    <property type="term" value="P:DNA repair"/>
    <property type="evidence" value="ECO:0007669"/>
    <property type="project" value="UniProtKB-UniRule"/>
</dbReference>
<dbReference type="GO" id="GO:0003684">
    <property type="term" value="F:damaged DNA binding"/>
    <property type="evidence" value="ECO:0007669"/>
    <property type="project" value="InterPro"/>
</dbReference>
<dbReference type="InterPro" id="IPR001126">
    <property type="entry name" value="UmuC"/>
</dbReference>
<feature type="active site" evidence="16">
    <location>
        <position position="121"/>
    </location>
</feature>
<keyword evidence="8 16" id="KW-0479">Metal-binding</keyword>
<dbReference type="Pfam" id="PF00817">
    <property type="entry name" value="IMS"/>
    <property type="match status" value="1"/>
</dbReference>
<comment type="subcellular location">
    <subcellularLocation>
        <location evidence="1 16">Cytoplasm</location>
    </subcellularLocation>
</comment>
<dbReference type="PANTHER" id="PTHR11076">
    <property type="entry name" value="DNA REPAIR POLYMERASE UMUC / TRANSFERASE FAMILY MEMBER"/>
    <property type="match status" value="1"/>
</dbReference>
<dbReference type="Pfam" id="PF11799">
    <property type="entry name" value="IMS_C"/>
    <property type="match status" value="1"/>
</dbReference>